<sequence>MQFRRDFLTLILLSFISVKTSFAQRNWSDINRDIKNAVQVDTITKKKFTLIFINKSKDFDSKVGEKLKQVFFINYPKQVKLYNKEASRKVIFVIDPEYDGIAAAGGGVIRFNPEWFKKNPRDIDIVTHETMHLVQSYPHGAGPGWITEGIADYIRYTMGVDNKGANWSLPDYKDSHKYTDAYRITARFFVWLDKKKKKGFIRTLDQHMRSKTYSEEFWTRYLGKSIDELWKEYSANPQI</sequence>
<protein>
    <recommendedName>
        <fullName evidence="3">Plant Basic Secretory Protein</fullName>
    </recommendedName>
</protein>
<dbReference type="PANTHER" id="PTHR33321">
    <property type="match status" value="1"/>
</dbReference>
<dbReference type="EMBL" id="BAABGR010000006">
    <property type="protein sequence ID" value="GAA4511540.1"/>
    <property type="molecule type" value="Genomic_DNA"/>
</dbReference>
<dbReference type="RefSeq" id="WP_039053413.1">
    <property type="nucleotide sequence ID" value="NZ_BAABGR010000006.1"/>
</dbReference>
<evidence type="ECO:0000313" key="1">
    <source>
        <dbReference type="EMBL" id="GAA4511540.1"/>
    </source>
</evidence>
<dbReference type="PANTHER" id="PTHR33321:SF12">
    <property type="entry name" value="PLANT BASIC SECRETORY PROTEIN (BSP) FAMILY PROTEIN"/>
    <property type="match status" value="1"/>
</dbReference>
<reference evidence="2" key="1">
    <citation type="journal article" date="2019" name="Int. J. Syst. Evol. Microbiol.">
        <title>The Global Catalogue of Microorganisms (GCM) 10K type strain sequencing project: providing services to taxonomists for standard genome sequencing and annotation.</title>
        <authorList>
            <consortium name="The Broad Institute Genomics Platform"/>
            <consortium name="The Broad Institute Genome Sequencing Center for Infectious Disease"/>
            <person name="Wu L."/>
            <person name="Ma J."/>
        </authorList>
    </citation>
    <scope>NUCLEOTIDE SEQUENCE [LARGE SCALE GENOMIC DNA]</scope>
    <source>
        <strain evidence="2">JCM 17858</strain>
    </source>
</reference>
<keyword evidence="2" id="KW-1185">Reference proteome</keyword>
<evidence type="ECO:0000313" key="2">
    <source>
        <dbReference type="Proteomes" id="UP001500394"/>
    </source>
</evidence>
<organism evidence="1 2">
    <name type="scientific">Sphingobacterium thermophilum</name>
    <dbReference type="NCBI Taxonomy" id="768534"/>
    <lineage>
        <taxon>Bacteria</taxon>
        <taxon>Pseudomonadati</taxon>
        <taxon>Bacteroidota</taxon>
        <taxon>Sphingobacteriia</taxon>
        <taxon>Sphingobacteriales</taxon>
        <taxon>Sphingobacteriaceae</taxon>
        <taxon>Sphingobacterium</taxon>
    </lineage>
</organism>
<gene>
    <name evidence="1" type="ORF">GCM10023173_04350</name>
</gene>
<name>A0ABP8QVZ4_9SPHI</name>
<dbReference type="Pfam" id="PF04450">
    <property type="entry name" value="BSP"/>
    <property type="match status" value="1"/>
</dbReference>
<accession>A0ABP8QVZ4</accession>
<proteinExistence type="predicted"/>
<dbReference type="InterPro" id="IPR007541">
    <property type="entry name" value="Uncharacterised_BSP"/>
</dbReference>
<comment type="caution">
    <text evidence="1">The sequence shown here is derived from an EMBL/GenBank/DDBJ whole genome shotgun (WGS) entry which is preliminary data.</text>
</comment>
<evidence type="ECO:0008006" key="3">
    <source>
        <dbReference type="Google" id="ProtNLM"/>
    </source>
</evidence>
<dbReference type="Proteomes" id="UP001500394">
    <property type="component" value="Unassembled WGS sequence"/>
</dbReference>